<keyword evidence="3" id="KW-0813">Transport</keyword>
<dbReference type="InterPro" id="IPR013525">
    <property type="entry name" value="ABC2_TM"/>
</dbReference>
<evidence type="ECO:0000256" key="4">
    <source>
        <dbReference type="ARBA" id="ARBA00022475"/>
    </source>
</evidence>
<comment type="similarity">
    <text evidence="2">Belongs to the ABC-2 integral membrane protein family.</text>
</comment>
<sequence length="457" mass="51467">GCDSLEESFLMLSQQQESSKIIQSQGMPKENIPENHNEVTSSLFDSTTFWNSDRFIAQLIKNIKWYRTNLHILAVLIFLPPAIAFIIQFQLNNNILDNLSLAVVSPELPEGQATCSTLQRTGCNSGGRPFTCRFIDFLTNSSLGIVVYDDLKEARMAAKKNKVWGVLHFNEMYTDALAERINFDLFSNNDTVVDASFIDVYMDMSNMLISTALITEMFEDVRSMIQGMLEDCGLNPKIFDIPLQKMPPVYGSNNPTFLEFAIPGILCAVSFCMAVIYGIGAIMFERAIGLERSFVAGLTKFEVVSSHFVSQMVIAVLQELLMFFVFYRIYNNPHEGKMYLTFLLLLLVQLLGTFFAHVVAISHATERSAMTTGFGFVQILSLVGGIMWPVEGMHGILRNIVWAIPLLPAVEAYRAIVMRDWNISHPVVFKGFLSTSVWTVIFLVMAIILSRRKKFAL</sequence>
<evidence type="ECO:0000256" key="1">
    <source>
        <dbReference type="ARBA" id="ARBA00004651"/>
    </source>
</evidence>
<dbReference type="PANTHER" id="PTHR30294:SF38">
    <property type="entry name" value="TRANSPORT PERMEASE PROTEIN"/>
    <property type="match status" value="1"/>
</dbReference>
<evidence type="ECO:0000256" key="7">
    <source>
        <dbReference type="ARBA" id="ARBA00023136"/>
    </source>
</evidence>
<feature type="transmembrane region" description="Helical" evidence="8">
    <location>
        <begin position="396"/>
        <end position="416"/>
    </location>
</feature>
<keyword evidence="4" id="KW-1003">Cell membrane</keyword>
<evidence type="ECO:0000256" key="5">
    <source>
        <dbReference type="ARBA" id="ARBA00022692"/>
    </source>
</evidence>
<evidence type="ECO:0000259" key="9">
    <source>
        <dbReference type="PROSITE" id="PS51012"/>
    </source>
</evidence>
<evidence type="ECO:0000313" key="10">
    <source>
        <dbReference type="EMBL" id="JAT07581.1"/>
    </source>
</evidence>
<dbReference type="InterPro" id="IPR051449">
    <property type="entry name" value="ABC-2_transporter_component"/>
</dbReference>
<feature type="transmembrane region" description="Helical" evidence="8">
    <location>
        <begin position="373"/>
        <end position="390"/>
    </location>
</feature>
<dbReference type="EMBL" id="GECU01000126">
    <property type="protein sequence ID" value="JAT07581.1"/>
    <property type="molecule type" value="Transcribed_RNA"/>
</dbReference>
<reference evidence="10" key="1">
    <citation type="submission" date="2015-11" db="EMBL/GenBank/DDBJ databases">
        <title>De novo transcriptome assembly of four potential Pierce s Disease insect vectors from Arizona vineyards.</title>
        <authorList>
            <person name="Tassone E.E."/>
        </authorList>
    </citation>
    <scope>NUCLEOTIDE SEQUENCE</scope>
</reference>
<dbReference type="PROSITE" id="PS51012">
    <property type="entry name" value="ABC_TM2"/>
    <property type="match status" value="1"/>
</dbReference>
<feature type="transmembrane region" description="Helical" evidence="8">
    <location>
        <begin position="339"/>
        <end position="361"/>
    </location>
</feature>
<dbReference type="PANTHER" id="PTHR30294">
    <property type="entry name" value="MEMBRANE COMPONENT OF ABC TRANSPORTER YHHJ-RELATED"/>
    <property type="match status" value="1"/>
</dbReference>
<accession>A0A1B6K7Z6</accession>
<name>A0A1B6K7Z6_9HEMI</name>
<feature type="non-terminal residue" evidence="10">
    <location>
        <position position="1"/>
    </location>
</feature>
<evidence type="ECO:0000256" key="6">
    <source>
        <dbReference type="ARBA" id="ARBA00022989"/>
    </source>
</evidence>
<keyword evidence="7 8" id="KW-0472">Membrane</keyword>
<keyword evidence="5 8" id="KW-0812">Transmembrane</keyword>
<feature type="transmembrane region" description="Helical" evidence="8">
    <location>
        <begin position="304"/>
        <end position="327"/>
    </location>
</feature>
<dbReference type="InterPro" id="IPR047817">
    <property type="entry name" value="ABC2_TM_bact-type"/>
</dbReference>
<dbReference type="Pfam" id="PF12698">
    <property type="entry name" value="ABC2_membrane_3"/>
    <property type="match status" value="1"/>
</dbReference>
<feature type="transmembrane region" description="Helical" evidence="8">
    <location>
        <begin position="428"/>
        <end position="449"/>
    </location>
</feature>
<proteinExistence type="inferred from homology"/>
<dbReference type="GO" id="GO:0005886">
    <property type="term" value="C:plasma membrane"/>
    <property type="evidence" value="ECO:0007669"/>
    <property type="project" value="UniProtKB-SubCell"/>
</dbReference>
<feature type="transmembrane region" description="Helical" evidence="8">
    <location>
        <begin position="70"/>
        <end position="91"/>
    </location>
</feature>
<comment type="subcellular location">
    <subcellularLocation>
        <location evidence="1">Cell membrane</location>
        <topology evidence="1">Multi-pass membrane protein</topology>
    </subcellularLocation>
</comment>
<feature type="domain" description="ABC transmembrane type-2" evidence="9">
    <location>
        <begin position="227"/>
        <end position="453"/>
    </location>
</feature>
<evidence type="ECO:0000256" key="3">
    <source>
        <dbReference type="ARBA" id="ARBA00022448"/>
    </source>
</evidence>
<organism evidence="10">
    <name type="scientific">Homalodisca liturata</name>
    <dbReference type="NCBI Taxonomy" id="320908"/>
    <lineage>
        <taxon>Eukaryota</taxon>
        <taxon>Metazoa</taxon>
        <taxon>Ecdysozoa</taxon>
        <taxon>Arthropoda</taxon>
        <taxon>Hexapoda</taxon>
        <taxon>Insecta</taxon>
        <taxon>Pterygota</taxon>
        <taxon>Neoptera</taxon>
        <taxon>Paraneoptera</taxon>
        <taxon>Hemiptera</taxon>
        <taxon>Auchenorrhyncha</taxon>
        <taxon>Membracoidea</taxon>
        <taxon>Cicadellidae</taxon>
        <taxon>Cicadellinae</taxon>
        <taxon>Proconiini</taxon>
        <taxon>Homalodisca</taxon>
    </lineage>
</organism>
<dbReference type="GO" id="GO:0140359">
    <property type="term" value="F:ABC-type transporter activity"/>
    <property type="evidence" value="ECO:0007669"/>
    <property type="project" value="InterPro"/>
</dbReference>
<evidence type="ECO:0000256" key="2">
    <source>
        <dbReference type="ARBA" id="ARBA00007783"/>
    </source>
</evidence>
<keyword evidence="6 8" id="KW-1133">Transmembrane helix</keyword>
<protein>
    <recommendedName>
        <fullName evidence="9">ABC transmembrane type-2 domain-containing protein</fullName>
    </recommendedName>
</protein>
<evidence type="ECO:0000256" key="8">
    <source>
        <dbReference type="SAM" id="Phobius"/>
    </source>
</evidence>
<dbReference type="AlphaFoldDB" id="A0A1B6K7Z6"/>
<feature type="transmembrane region" description="Helical" evidence="8">
    <location>
        <begin position="260"/>
        <end position="284"/>
    </location>
</feature>
<gene>
    <name evidence="10" type="ORF">g.1041</name>
</gene>